<comment type="caution">
    <text evidence="1">The sequence shown here is derived from an EMBL/GenBank/DDBJ whole genome shotgun (WGS) entry which is preliminary data.</text>
</comment>
<keyword evidence="2" id="KW-1185">Reference proteome</keyword>
<dbReference type="Proteomes" id="UP001285921">
    <property type="component" value="Unassembled WGS sequence"/>
</dbReference>
<gene>
    <name evidence="1" type="ORF">PghCCS26_59130</name>
</gene>
<evidence type="ECO:0000313" key="1">
    <source>
        <dbReference type="EMBL" id="GMK48783.1"/>
    </source>
</evidence>
<evidence type="ECO:0000313" key="2">
    <source>
        <dbReference type="Proteomes" id="UP001285921"/>
    </source>
</evidence>
<organism evidence="1 2">
    <name type="scientific">Paenibacillus glycanilyticus</name>
    <dbReference type="NCBI Taxonomy" id="126569"/>
    <lineage>
        <taxon>Bacteria</taxon>
        <taxon>Bacillati</taxon>
        <taxon>Bacillota</taxon>
        <taxon>Bacilli</taxon>
        <taxon>Bacillales</taxon>
        <taxon>Paenibacillaceae</taxon>
        <taxon>Paenibacillus</taxon>
    </lineage>
</organism>
<dbReference type="EMBL" id="BTCL01000036">
    <property type="protein sequence ID" value="GMK48783.1"/>
    <property type="molecule type" value="Genomic_DNA"/>
</dbReference>
<proteinExistence type="predicted"/>
<evidence type="ECO:0008006" key="3">
    <source>
        <dbReference type="Google" id="ProtNLM"/>
    </source>
</evidence>
<name>A0ABQ6NVC4_9BACL</name>
<reference evidence="1 2" key="1">
    <citation type="submission" date="2023-05" db="EMBL/GenBank/DDBJ databases">
        <title>Draft genome of Paenibacillus sp. CCS26.</title>
        <authorList>
            <person name="Akita H."/>
            <person name="Shinto Y."/>
            <person name="Kimura Z."/>
        </authorList>
    </citation>
    <scope>NUCLEOTIDE SEQUENCE [LARGE SCALE GENOMIC DNA]</scope>
    <source>
        <strain evidence="1 2">CCS26</strain>
    </source>
</reference>
<dbReference type="RefSeq" id="WP_317982257.1">
    <property type="nucleotide sequence ID" value="NZ_BTCL01000036.1"/>
</dbReference>
<sequence>MFATFSVCATEACQRKYMDFLLANYEDLRLPYPFLVAFGFIASPILMGQECVLCLDGEGEVIGAFGYIHGTGEGNYEDRHVVQLQVALLSESYRCTRFFLEGLQMLARHLNELNGAVNELVFWTGMDDYAIRLFNKFAERTGDGELAIGYQVTLRQLNKYLAKFKREH</sequence>
<accession>A0ABQ6NVC4</accession>
<protein>
    <recommendedName>
        <fullName evidence="3">GNAT family N-acetyltransferase</fullName>
    </recommendedName>
</protein>